<name>A0ABU6YJH4_9FABA</name>
<evidence type="ECO:0000256" key="1">
    <source>
        <dbReference type="SAM" id="MobiDB-lite"/>
    </source>
</evidence>
<sequence length="223" mass="24271">MDSIHATFKHSIHPVPSEQYWANRDYLKTDAPIIKRPIGRPKVHNRKRDPVENLMVGNKLKRTFRVTCAKCGEQGHNYKTYKGALANPGWTPKTRKNKRGKGATTSNASQEEVSVSQSAPQHEAQQGGTQGAPSQTVAPPAPSSTNVNAPFKPPAQVQSVAPSKTKLRQKQPIRRKTVRSSLPASNPPTSSQGGPSSETMAAASAGTQRILKFMETPGFQKKK</sequence>
<feature type="compositionally biased region" description="Polar residues" evidence="1">
    <location>
        <begin position="103"/>
        <end position="148"/>
    </location>
</feature>
<comment type="caution">
    <text evidence="2">The sequence shown here is derived from an EMBL/GenBank/DDBJ whole genome shotgun (WGS) entry which is preliminary data.</text>
</comment>
<proteinExistence type="predicted"/>
<evidence type="ECO:0000313" key="2">
    <source>
        <dbReference type="EMBL" id="MED6210542.1"/>
    </source>
</evidence>
<gene>
    <name evidence="2" type="ORF">PIB30_065024</name>
</gene>
<feature type="region of interest" description="Disordered" evidence="1">
    <location>
        <begin position="79"/>
        <end position="223"/>
    </location>
</feature>
<feature type="compositionally biased region" description="Basic residues" evidence="1">
    <location>
        <begin position="165"/>
        <end position="178"/>
    </location>
</feature>
<protein>
    <recommendedName>
        <fullName evidence="4">CCHC-type domain-containing protein</fullName>
    </recommendedName>
</protein>
<keyword evidence="3" id="KW-1185">Reference proteome</keyword>
<dbReference type="EMBL" id="JASCZI010242298">
    <property type="protein sequence ID" value="MED6210542.1"/>
    <property type="molecule type" value="Genomic_DNA"/>
</dbReference>
<feature type="compositionally biased region" description="Polar residues" evidence="1">
    <location>
        <begin position="179"/>
        <end position="199"/>
    </location>
</feature>
<accession>A0ABU6YJH4</accession>
<dbReference type="Proteomes" id="UP001341840">
    <property type="component" value="Unassembled WGS sequence"/>
</dbReference>
<reference evidence="2 3" key="1">
    <citation type="journal article" date="2023" name="Plants (Basel)">
        <title>Bridging the Gap: Combining Genomics and Transcriptomics Approaches to Understand Stylosanthes scabra, an Orphan Legume from the Brazilian Caatinga.</title>
        <authorList>
            <person name="Ferreira-Neto J.R.C."/>
            <person name="da Silva M.D."/>
            <person name="Binneck E."/>
            <person name="de Melo N.F."/>
            <person name="da Silva R.H."/>
            <person name="de Melo A.L.T.M."/>
            <person name="Pandolfi V."/>
            <person name="Bustamante F.O."/>
            <person name="Brasileiro-Vidal A.C."/>
            <person name="Benko-Iseppon A.M."/>
        </authorList>
    </citation>
    <scope>NUCLEOTIDE SEQUENCE [LARGE SCALE GENOMIC DNA]</scope>
    <source>
        <tissue evidence="2">Leaves</tissue>
    </source>
</reference>
<organism evidence="2 3">
    <name type="scientific">Stylosanthes scabra</name>
    <dbReference type="NCBI Taxonomy" id="79078"/>
    <lineage>
        <taxon>Eukaryota</taxon>
        <taxon>Viridiplantae</taxon>
        <taxon>Streptophyta</taxon>
        <taxon>Embryophyta</taxon>
        <taxon>Tracheophyta</taxon>
        <taxon>Spermatophyta</taxon>
        <taxon>Magnoliopsida</taxon>
        <taxon>eudicotyledons</taxon>
        <taxon>Gunneridae</taxon>
        <taxon>Pentapetalae</taxon>
        <taxon>rosids</taxon>
        <taxon>fabids</taxon>
        <taxon>Fabales</taxon>
        <taxon>Fabaceae</taxon>
        <taxon>Papilionoideae</taxon>
        <taxon>50 kb inversion clade</taxon>
        <taxon>dalbergioids sensu lato</taxon>
        <taxon>Dalbergieae</taxon>
        <taxon>Pterocarpus clade</taxon>
        <taxon>Stylosanthes</taxon>
    </lineage>
</organism>
<evidence type="ECO:0000313" key="3">
    <source>
        <dbReference type="Proteomes" id="UP001341840"/>
    </source>
</evidence>
<evidence type="ECO:0008006" key="4">
    <source>
        <dbReference type="Google" id="ProtNLM"/>
    </source>
</evidence>